<accession>A0ABN6N1I2</accession>
<keyword evidence="3" id="KW-1185">Reference proteome</keyword>
<sequence>MSGGPPGLTPARAALALALLAAAPAGARDLAEGLQLGTALRSTVLAARLPDDPLLYPEPEGARSTWRLRLELKASEGERLTALAAWELRLDVASPGASGAGILPPEGPAPYRLRQLQGSLSRSDGFLLWQELDRAALALHLPGLELTAGRQAIGWGRGVLFSAIDVFAPFTPLEIDREWRRGVDALRAELRLGDRSSLELVAAGAESWDGTAVAGRLRGYLGDVDAELAAGRLAGDLFVGASSSAAVAKAEVHGEAAVFQLREPLEPGSGRAVWKAVAGASYRFDVWRGVTLLGEYHRSGFGVSDPRTLLARLASPAFAARVARGDTQILGRHAVALLASSELSEELSVSLLALASPSDGSGVLSPGAVFTLGQSATVAANAYLPFGEGPRGGQLRSDYGATAIGGLVQLRIYD</sequence>
<feature type="chain" id="PRO_5047203154" evidence="1">
    <location>
        <begin position="28"/>
        <end position="414"/>
    </location>
</feature>
<name>A0ABN6N1I2_9BACT</name>
<dbReference type="RefSeq" id="WP_248343678.1">
    <property type="nucleotide sequence ID" value="NZ_AP025592.1"/>
</dbReference>
<protein>
    <submittedName>
        <fullName evidence="2">Uncharacterized protein</fullName>
    </submittedName>
</protein>
<evidence type="ECO:0000313" key="3">
    <source>
        <dbReference type="Proteomes" id="UP001162734"/>
    </source>
</evidence>
<dbReference type="EMBL" id="AP025592">
    <property type="protein sequence ID" value="BDG07069.1"/>
    <property type="molecule type" value="Genomic_DNA"/>
</dbReference>
<evidence type="ECO:0000313" key="2">
    <source>
        <dbReference type="EMBL" id="BDG07069.1"/>
    </source>
</evidence>
<feature type="signal peptide" evidence="1">
    <location>
        <begin position="1"/>
        <end position="27"/>
    </location>
</feature>
<evidence type="ECO:0000256" key="1">
    <source>
        <dbReference type="SAM" id="SignalP"/>
    </source>
</evidence>
<proteinExistence type="predicted"/>
<dbReference type="Proteomes" id="UP001162734">
    <property type="component" value="Chromosome"/>
</dbReference>
<gene>
    <name evidence="2" type="ORF">AMPC_01820</name>
</gene>
<reference evidence="3" key="1">
    <citation type="journal article" date="2022" name="Int. J. Syst. Evol. Microbiol.">
        <title>Anaeromyxobacter oryzae sp. nov., Anaeromyxobacter diazotrophicus sp. nov. and Anaeromyxobacter paludicola sp. nov., isolated from paddy soils.</title>
        <authorList>
            <person name="Itoh H."/>
            <person name="Xu Z."/>
            <person name="Mise K."/>
            <person name="Masuda Y."/>
            <person name="Ushijima N."/>
            <person name="Hayakawa C."/>
            <person name="Shiratori Y."/>
            <person name="Senoo K."/>
        </authorList>
    </citation>
    <scope>NUCLEOTIDE SEQUENCE [LARGE SCALE GENOMIC DNA]</scope>
    <source>
        <strain evidence="3">Red630</strain>
    </source>
</reference>
<keyword evidence="1" id="KW-0732">Signal</keyword>
<organism evidence="2 3">
    <name type="scientific">Anaeromyxobacter paludicola</name>
    <dbReference type="NCBI Taxonomy" id="2918171"/>
    <lineage>
        <taxon>Bacteria</taxon>
        <taxon>Pseudomonadati</taxon>
        <taxon>Myxococcota</taxon>
        <taxon>Myxococcia</taxon>
        <taxon>Myxococcales</taxon>
        <taxon>Cystobacterineae</taxon>
        <taxon>Anaeromyxobacteraceae</taxon>
        <taxon>Anaeromyxobacter</taxon>
    </lineage>
</organism>